<reference evidence="1" key="1">
    <citation type="submission" date="2020-03" db="EMBL/GenBank/DDBJ databases">
        <title>The deep terrestrial virosphere.</title>
        <authorList>
            <person name="Holmfeldt K."/>
            <person name="Nilsson E."/>
            <person name="Simone D."/>
            <person name="Lopez-Fernandez M."/>
            <person name="Wu X."/>
            <person name="de Brujin I."/>
            <person name="Lundin D."/>
            <person name="Andersson A."/>
            <person name="Bertilsson S."/>
            <person name="Dopson M."/>
        </authorList>
    </citation>
    <scope>NUCLEOTIDE SEQUENCE</scope>
    <source>
        <strain evidence="1">MM415B01106</strain>
    </source>
</reference>
<sequence>MSEIRGQNYRTVEVRVWVPEDLRAGAIAPAIVDEGPTWFPVYCAWCQAEGILTRVGWKDCENSSGICARHYREAMRELEEDVE</sequence>
<organism evidence="1">
    <name type="scientific">viral metagenome</name>
    <dbReference type="NCBI Taxonomy" id="1070528"/>
    <lineage>
        <taxon>unclassified sequences</taxon>
        <taxon>metagenomes</taxon>
        <taxon>organismal metagenomes</taxon>
    </lineage>
</organism>
<dbReference type="EMBL" id="MT141411">
    <property type="protein sequence ID" value="QJA60521.1"/>
    <property type="molecule type" value="Genomic_DNA"/>
</dbReference>
<accession>A0A6M3ITM3</accession>
<name>A0A6M3ITM3_9ZZZZ</name>
<gene>
    <name evidence="1" type="ORF">MM415B01106_0028</name>
</gene>
<protein>
    <submittedName>
        <fullName evidence="1">Uncharacterized protein</fullName>
    </submittedName>
</protein>
<dbReference type="AlphaFoldDB" id="A0A6M3ITM3"/>
<evidence type="ECO:0000313" key="1">
    <source>
        <dbReference type="EMBL" id="QJA60521.1"/>
    </source>
</evidence>
<proteinExistence type="predicted"/>